<accession>A0A7J8E8H7</accession>
<proteinExistence type="predicted"/>
<dbReference type="AlphaFoldDB" id="A0A7J8E8H7"/>
<dbReference type="Proteomes" id="UP000593571">
    <property type="component" value="Unassembled WGS sequence"/>
</dbReference>
<keyword evidence="2" id="KW-1185">Reference proteome</keyword>
<comment type="caution">
    <text evidence="1">The sequence shown here is derived from an EMBL/GenBank/DDBJ whole genome shotgun (WGS) entry which is preliminary data.</text>
</comment>
<evidence type="ECO:0000313" key="2">
    <source>
        <dbReference type="Proteomes" id="UP000593571"/>
    </source>
</evidence>
<name>A0A7J8E8H7_ROUAE</name>
<sequence length="121" mass="13472">MEMFFISTSPSLTSLNAPDLQPPAYLTSPSACLTSSVCPQENSPVSIPTPAVSSLPISVKCTTTTFQSYKYKSTRFPRFHSLSFKFHIKSIEKFCRPLLNISLLSMCFSNLSMHQNQLLPC</sequence>
<evidence type="ECO:0000313" key="1">
    <source>
        <dbReference type="EMBL" id="KAF6431631.1"/>
    </source>
</evidence>
<gene>
    <name evidence="1" type="ORF">HJG63_008142</name>
</gene>
<reference evidence="1 2" key="1">
    <citation type="journal article" date="2020" name="Nature">
        <title>Six reference-quality genomes reveal evolution of bat adaptations.</title>
        <authorList>
            <person name="Jebb D."/>
            <person name="Huang Z."/>
            <person name="Pippel M."/>
            <person name="Hughes G.M."/>
            <person name="Lavrichenko K."/>
            <person name="Devanna P."/>
            <person name="Winkler S."/>
            <person name="Jermiin L.S."/>
            <person name="Skirmuntt E.C."/>
            <person name="Katzourakis A."/>
            <person name="Burkitt-Gray L."/>
            <person name="Ray D.A."/>
            <person name="Sullivan K.A.M."/>
            <person name="Roscito J.G."/>
            <person name="Kirilenko B.M."/>
            <person name="Davalos L.M."/>
            <person name="Corthals A.P."/>
            <person name="Power M.L."/>
            <person name="Jones G."/>
            <person name="Ransome R.D."/>
            <person name="Dechmann D.K.N."/>
            <person name="Locatelli A.G."/>
            <person name="Puechmaille S.J."/>
            <person name="Fedrigo O."/>
            <person name="Jarvis E.D."/>
            <person name="Hiller M."/>
            <person name="Vernes S.C."/>
            <person name="Myers E.W."/>
            <person name="Teeling E.C."/>
        </authorList>
    </citation>
    <scope>NUCLEOTIDE SEQUENCE [LARGE SCALE GENOMIC DNA]</scope>
    <source>
        <strain evidence="1">MRouAeg1</strain>
        <tissue evidence="1">Muscle</tissue>
    </source>
</reference>
<organism evidence="1 2">
    <name type="scientific">Rousettus aegyptiacus</name>
    <name type="common">Egyptian fruit bat</name>
    <name type="synonym">Pteropus aegyptiacus</name>
    <dbReference type="NCBI Taxonomy" id="9407"/>
    <lineage>
        <taxon>Eukaryota</taxon>
        <taxon>Metazoa</taxon>
        <taxon>Chordata</taxon>
        <taxon>Craniata</taxon>
        <taxon>Vertebrata</taxon>
        <taxon>Euteleostomi</taxon>
        <taxon>Mammalia</taxon>
        <taxon>Eutheria</taxon>
        <taxon>Laurasiatheria</taxon>
        <taxon>Chiroptera</taxon>
        <taxon>Yinpterochiroptera</taxon>
        <taxon>Pteropodoidea</taxon>
        <taxon>Pteropodidae</taxon>
        <taxon>Rousettinae</taxon>
        <taxon>Rousettus</taxon>
    </lineage>
</organism>
<dbReference type="EMBL" id="JACASE010000010">
    <property type="protein sequence ID" value="KAF6431631.1"/>
    <property type="molecule type" value="Genomic_DNA"/>
</dbReference>
<protein>
    <submittedName>
        <fullName evidence="1">Uncharacterized protein</fullName>
    </submittedName>
</protein>